<feature type="chain" id="PRO_5045562702" description="Permuted papain-like amidase enzyme, YaeF/YiiX, C92 family" evidence="1">
    <location>
        <begin position="29"/>
        <end position="212"/>
    </location>
</feature>
<evidence type="ECO:0000256" key="1">
    <source>
        <dbReference type="SAM" id="SignalP"/>
    </source>
</evidence>
<feature type="signal peptide" evidence="1">
    <location>
        <begin position="1"/>
        <end position="28"/>
    </location>
</feature>
<accession>A0ABT1S966</accession>
<dbReference type="InterPro" id="IPR038765">
    <property type="entry name" value="Papain-like_cys_pep_sf"/>
</dbReference>
<evidence type="ECO:0000313" key="2">
    <source>
        <dbReference type="EMBL" id="MCQ4923011.1"/>
    </source>
</evidence>
<name>A0ABT1S966_9FIRM</name>
<evidence type="ECO:0000313" key="3">
    <source>
        <dbReference type="Proteomes" id="UP001524478"/>
    </source>
</evidence>
<proteinExistence type="predicted"/>
<dbReference type="Proteomes" id="UP001524478">
    <property type="component" value="Unassembled WGS sequence"/>
</dbReference>
<sequence length="212" mass="23466">MKRQRVSLLSCVLLVMILVLTNVSPVFANGSDNYTIDMKQVQEDWEKAAKVPLVQDKISENSKGIELSAYGTYPTRKGVILVTPDKFKGIIPTGHAAIIYTSTTVVESLSGGVTTGPNDWNKTRSKCYGVTVSGTTTTQDSNAADWCYRQRGKSYNWNYLNVSTRSSFYCSQLVWAAFLDLYGIDLDTGSYGVAVHPMELVNTSRTSKIYEN</sequence>
<dbReference type="EMBL" id="JANGAC010000005">
    <property type="protein sequence ID" value="MCQ4923011.1"/>
    <property type="molecule type" value="Genomic_DNA"/>
</dbReference>
<comment type="caution">
    <text evidence="2">The sequence shown here is derived from an EMBL/GenBank/DDBJ whole genome shotgun (WGS) entry which is preliminary data.</text>
</comment>
<dbReference type="Gene3D" id="3.90.1720.10">
    <property type="entry name" value="endopeptidase domain like (from Nostoc punctiforme)"/>
    <property type="match status" value="1"/>
</dbReference>
<dbReference type="SUPFAM" id="SSF54001">
    <property type="entry name" value="Cysteine proteinases"/>
    <property type="match status" value="1"/>
</dbReference>
<dbReference type="RefSeq" id="WP_256311077.1">
    <property type="nucleotide sequence ID" value="NZ_JANGAC010000005.1"/>
</dbReference>
<protein>
    <recommendedName>
        <fullName evidence="4">Permuted papain-like amidase enzyme, YaeF/YiiX, C92 family</fullName>
    </recommendedName>
</protein>
<keyword evidence="3" id="KW-1185">Reference proteome</keyword>
<keyword evidence="1" id="KW-0732">Signal</keyword>
<gene>
    <name evidence="2" type="ORF">NE686_07955</name>
</gene>
<evidence type="ECO:0008006" key="4">
    <source>
        <dbReference type="Google" id="ProtNLM"/>
    </source>
</evidence>
<dbReference type="InterPro" id="IPR024453">
    <property type="entry name" value="Peptidase_C92"/>
</dbReference>
<organism evidence="2 3">
    <name type="scientific">Tissierella carlieri</name>
    <dbReference type="NCBI Taxonomy" id="689904"/>
    <lineage>
        <taxon>Bacteria</taxon>
        <taxon>Bacillati</taxon>
        <taxon>Bacillota</taxon>
        <taxon>Tissierellia</taxon>
        <taxon>Tissierellales</taxon>
        <taxon>Tissierellaceae</taxon>
        <taxon>Tissierella</taxon>
    </lineage>
</organism>
<dbReference type="Pfam" id="PF05708">
    <property type="entry name" value="Peptidase_C92"/>
    <property type="match status" value="1"/>
</dbReference>
<reference evidence="2 3" key="1">
    <citation type="submission" date="2022-06" db="EMBL/GenBank/DDBJ databases">
        <title>Isolation of gut microbiota from human fecal samples.</title>
        <authorList>
            <person name="Pamer E.G."/>
            <person name="Barat B."/>
            <person name="Waligurski E."/>
            <person name="Medina S."/>
            <person name="Paddock L."/>
            <person name="Mostad J."/>
        </authorList>
    </citation>
    <scope>NUCLEOTIDE SEQUENCE [LARGE SCALE GENOMIC DNA]</scope>
    <source>
        <strain evidence="2 3">DFI.7.95</strain>
    </source>
</reference>